<feature type="signal peptide" evidence="1">
    <location>
        <begin position="1"/>
        <end position="19"/>
    </location>
</feature>
<dbReference type="Pfam" id="PF13115">
    <property type="entry name" value="YtkA"/>
    <property type="match status" value="2"/>
</dbReference>
<dbReference type="Proteomes" id="UP000248066">
    <property type="component" value="Unassembled WGS sequence"/>
</dbReference>
<reference evidence="3 4" key="1">
    <citation type="submission" date="2017-10" db="EMBL/GenBank/DDBJ databases">
        <title>Bacillus sp. nov., a halophilic bacterium isolated from a Yangshapao Lake.</title>
        <authorList>
            <person name="Wang H."/>
        </authorList>
    </citation>
    <scope>NUCLEOTIDE SEQUENCE [LARGE SCALE GENOMIC DNA]</scope>
    <source>
        <strain evidence="3 4">YSP-3</strain>
    </source>
</reference>
<dbReference type="RefSeq" id="WP_110520843.1">
    <property type="nucleotide sequence ID" value="NZ_PDOF01000002.1"/>
</dbReference>
<evidence type="ECO:0000259" key="2">
    <source>
        <dbReference type="Pfam" id="PF13115"/>
    </source>
</evidence>
<accession>A0A2W0H4Z1</accession>
<keyword evidence="1" id="KW-0732">Signal</keyword>
<comment type="caution">
    <text evidence="3">The sequence shown here is derived from an EMBL/GenBank/DDBJ whole genome shotgun (WGS) entry which is preliminary data.</text>
</comment>
<name>A0A2W0H4Z1_9BACI</name>
<dbReference type="EMBL" id="PDOF01000002">
    <property type="protein sequence ID" value="PYZ96903.1"/>
    <property type="molecule type" value="Genomic_DNA"/>
</dbReference>
<sequence length="246" mass="27612">MLRKAMLLAIIVIAASLSAGCLNERENTAEEREPPIDIQVLYESRQDAETEVPLLIRVTQGGEPLDTAEEVMFEVWRHGQSTEAAVLEAEALGDGMYESMYHFEEDNYYYVQPRVKNGDRSTTLVSEIIVGRFTVNRNPDQVPDLPSEMFVSFGLQEGVAAGEPSVVKLQVNWEDEPWEEADVRFEITNTEGHTSSVEAEETAPGEYHGEHTFEALGEYSVIIYMEKDDVSEQLSDVVKIESDEGE</sequence>
<organism evidence="3 4">
    <name type="scientific">Alteribacter lacisalsi</name>
    <dbReference type="NCBI Taxonomy" id="2045244"/>
    <lineage>
        <taxon>Bacteria</taxon>
        <taxon>Bacillati</taxon>
        <taxon>Bacillota</taxon>
        <taxon>Bacilli</taxon>
        <taxon>Bacillales</taxon>
        <taxon>Bacillaceae</taxon>
        <taxon>Alteribacter</taxon>
    </lineage>
</organism>
<feature type="chain" id="PRO_5039509197" description="YtkA-like domain-containing protein" evidence="1">
    <location>
        <begin position="20"/>
        <end position="246"/>
    </location>
</feature>
<dbReference type="PROSITE" id="PS51257">
    <property type="entry name" value="PROKAR_LIPOPROTEIN"/>
    <property type="match status" value="1"/>
</dbReference>
<feature type="domain" description="YtkA-like" evidence="2">
    <location>
        <begin position="47"/>
        <end position="112"/>
    </location>
</feature>
<dbReference type="AlphaFoldDB" id="A0A2W0H4Z1"/>
<proteinExistence type="predicted"/>
<protein>
    <recommendedName>
        <fullName evidence="2">YtkA-like domain-containing protein</fullName>
    </recommendedName>
</protein>
<dbReference type="OrthoDB" id="2679563at2"/>
<feature type="domain" description="YtkA-like" evidence="2">
    <location>
        <begin position="157"/>
        <end position="223"/>
    </location>
</feature>
<evidence type="ECO:0000313" key="3">
    <source>
        <dbReference type="EMBL" id="PYZ96903.1"/>
    </source>
</evidence>
<evidence type="ECO:0000313" key="4">
    <source>
        <dbReference type="Proteomes" id="UP000248066"/>
    </source>
</evidence>
<keyword evidence="4" id="KW-1185">Reference proteome</keyword>
<dbReference type="InterPro" id="IPR032693">
    <property type="entry name" value="YtkA-like_dom"/>
</dbReference>
<gene>
    <name evidence="3" type="ORF">CR205_14610</name>
</gene>
<evidence type="ECO:0000256" key="1">
    <source>
        <dbReference type="SAM" id="SignalP"/>
    </source>
</evidence>